<dbReference type="InterPro" id="IPR000630">
    <property type="entry name" value="Ribosomal_uS8"/>
</dbReference>
<dbReference type="GO" id="GO:0003735">
    <property type="term" value="F:structural constituent of ribosome"/>
    <property type="evidence" value="ECO:0007669"/>
    <property type="project" value="InterPro"/>
</dbReference>
<dbReference type="GO" id="GO:0006412">
    <property type="term" value="P:translation"/>
    <property type="evidence" value="ECO:0007669"/>
    <property type="project" value="UniProtKB-UniRule"/>
</dbReference>
<evidence type="ECO:0000313" key="6">
    <source>
        <dbReference type="EMBL" id="PIV45674.1"/>
    </source>
</evidence>
<dbReference type="GO" id="GO:0005840">
    <property type="term" value="C:ribosome"/>
    <property type="evidence" value="ECO:0007669"/>
    <property type="project" value="UniProtKB-KW"/>
</dbReference>
<proteinExistence type="inferred from homology"/>
<evidence type="ECO:0000256" key="1">
    <source>
        <dbReference type="ARBA" id="ARBA00006471"/>
    </source>
</evidence>
<comment type="similarity">
    <text evidence="1 5">Belongs to the universal ribosomal protein uS8 family.</text>
</comment>
<sequence>MDPIADMLNSINNTQAIAKSQVVISPFSKLKFEILQLLKKENFILDVKKKGKGIEKKIIVDLKYNDGSPAISKIRKISKPGRRVYLPVKKIKKVKSGYGIAIISTSSGLTTNKEAKKRKLGGEVICELW</sequence>
<dbReference type="AlphaFoldDB" id="A0A2M7DB65"/>
<keyword evidence="3 5" id="KW-0687">Ribonucleoprotein</keyword>
<dbReference type="SUPFAM" id="SSF56047">
    <property type="entry name" value="Ribosomal protein S8"/>
    <property type="match status" value="1"/>
</dbReference>
<dbReference type="GO" id="GO:0005737">
    <property type="term" value="C:cytoplasm"/>
    <property type="evidence" value="ECO:0007669"/>
    <property type="project" value="UniProtKB-ARBA"/>
</dbReference>
<dbReference type="Pfam" id="PF00410">
    <property type="entry name" value="Ribosomal_S8"/>
    <property type="match status" value="1"/>
</dbReference>
<keyword evidence="5" id="KW-0694">RNA-binding</keyword>
<protein>
    <recommendedName>
        <fullName evidence="4 5">Small ribosomal subunit protein uS8</fullName>
    </recommendedName>
</protein>
<dbReference type="Gene3D" id="3.30.1370.30">
    <property type="match status" value="1"/>
</dbReference>
<gene>
    <name evidence="5 6" type="primary">rpsH</name>
    <name evidence="6" type="ORF">COS24_01005</name>
</gene>
<keyword evidence="5" id="KW-0699">rRNA-binding</keyword>
<dbReference type="GO" id="GO:1990904">
    <property type="term" value="C:ribonucleoprotein complex"/>
    <property type="evidence" value="ECO:0007669"/>
    <property type="project" value="UniProtKB-KW"/>
</dbReference>
<dbReference type="Gene3D" id="3.30.1490.10">
    <property type="match status" value="1"/>
</dbReference>
<dbReference type="PANTHER" id="PTHR11758">
    <property type="entry name" value="40S RIBOSOMAL PROTEIN S15A"/>
    <property type="match status" value="1"/>
</dbReference>
<comment type="subunit">
    <text evidence="5">Part of the 30S ribosomal subunit. Contacts proteins S5 and S12.</text>
</comment>
<dbReference type="InterPro" id="IPR035987">
    <property type="entry name" value="Ribosomal_uS8_sf"/>
</dbReference>
<dbReference type="FunFam" id="3.30.1490.10:FF:000001">
    <property type="entry name" value="30S ribosomal protein S8"/>
    <property type="match status" value="1"/>
</dbReference>
<dbReference type="HAMAP" id="MF_01302_B">
    <property type="entry name" value="Ribosomal_uS8_B"/>
    <property type="match status" value="1"/>
</dbReference>
<dbReference type="GO" id="GO:0019843">
    <property type="term" value="F:rRNA binding"/>
    <property type="evidence" value="ECO:0007669"/>
    <property type="project" value="UniProtKB-UniRule"/>
</dbReference>
<evidence type="ECO:0000256" key="5">
    <source>
        <dbReference type="HAMAP-Rule" id="MF_01302"/>
    </source>
</evidence>
<comment type="function">
    <text evidence="5">One of the primary rRNA binding proteins, it binds directly to 16S rRNA central domain where it helps coordinate assembly of the platform of the 30S subunit.</text>
</comment>
<dbReference type="EMBL" id="PETY01000015">
    <property type="protein sequence ID" value="PIV45674.1"/>
    <property type="molecule type" value="Genomic_DNA"/>
</dbReference>
<organism evidence="6 7">
    <name type="scientific">Candidatus Nealsonbacteria bacterium CG02_land_8_20_14_3_00_34_20</name>
    <dbReference type="NCBI Taxonomy" id="1974698"/>
    <lineage>
        <taxon>Bacteria</taxon>
        <taxon>Candidatus Nealsoniibacteriota</taxon>
    </lineage>
</organism>
<keyword evidence="2 5" id="KW-0689">Ribosomal protein</keyword>
<comment type="caution">
    <text evidence="6">The sequence shown here is derived from an EMBL/GenBank/DDBJ whole genome shotgun (WGS) entry which is preliminary data.</text>
</comment>
<dbReference type="Proteomes" id="UP000229625">
    <property type="component" value="Unassembled WGS sequence"/>
</dbReference>
<accession>A0A2M7DB65</accession>
<evidence type="ECO:0000256" key="2">
    <source>
        <dbReference type="ARBA" id="ARBA00022980"/>
    </source>
</evidence>
<evidence type="ECO:0000313" key="7">
    <source>
        <dbReference type="Proteomes" id="UP000229625"/>
    </source>
</evidence>
<evidence type="ECO:0000256" key="3">
    <source>
        <dbReference type="ARBA" id="ARBA00023274"/>
    </source>
</evidence>
<reference evidence="7" key="1">
    <citation type="submission" date="2017-09" db="EMBL/GenBank/DDBJ databases">
        <title>Depth-based differentiation of microbial function through sediment-hosted aquifers and enrichment of novel symbionts in the deep terrestrial subsurface.</title>
        <authorList>
            <person name="Probst A.J."/>
            <person name="Ladd B."/>
            <person name="Jarett J.K."/>
            <person name="Geller-Mcgrath D.E."/>
            <person name="Sieber C.M.K."/>
            <person name="Emerson J.B."/>
            <person name="Anantharaman K."/>
            <person name="Thomas B.C."/>
            <person name="Malmstrom R."/>
            <person name="Stieglmeier M."/>
            <person name="Klingl A."/>
            <person name="Woyke T."/>
            <person name="Ryan C.M."/>
            <person name="Banfield J.F."/>
        </authorList>
    </citation>
    <scope>NUCLEOTIDE SEQUENCE [LARGE SCALE GENOMIC DNA]</scope>
</reference>
<evidence type="ECO:0000256" key="4">
    <source>
        <dbReference type="ARBA" id="ARBA00035258"/>
    </source>
</evidence>
<name>A0A2M7DB65_9BACT</name>
<dbReference type="NCBIfam" id="NF001109">
    <property type="entry name" value="PRK00136.1"/>
    <property type="match status" value="1"/>
</dbReference>